<name>A0A6G1H8C4_9PEZI</name>
<evidence type="ECO:0000256" key="3">
    <source>
        <dbReference type="SAM" id="Phobius"/>
    </source>
</evidence>
<evidence type="ECO:0000256" key="2">
    <source>
        <dbReference type="SAM" id="MobiDB-lite"/>
    </source>
</evidence>
<keyword evidence="3" id="KW-0812">Transmembrane</keyword>
<feature type="region of interest" description="Disordered" evidence="2">
    <location>
        <begin position="540"/>
        <end position="606"/>
    </location>
</feature>
<feature type="signal peptide" evidence="4">
    <location>
        <begin position="1"/>
        <end position="21"/>
    </location>
</feature>
<keyword evidence="4" id="KW-0732">Signal</keyword>
<evidence type="ECO:0000256" key="1">
    <source>
        <dbReference type="ARBA" id="ARBA00005375"/>
    </source>
</evidence>
<dbReference type="EMBL" id="ML977145">
    <property type="protein sequence ID" value="KAF1989405.1"/>
    <property type="molecule type" value="Genomic_DNA"/>
</dbReference>
<evidence type="ECO:0000313" key="6">
    <source>
        <dbReference type="Proteomes" id="UP000800041"/>
    </source>
</evidence>
<dbReference type="AlphaFoldDB" id="A0A6G1H8C4"/>
<gene>
    <name evidence="5" type="ORF">K402DRAFT_461286</name>
</gene>
<proteinExistence type="inferred from homology"/>
<dbReference type="PANTHER" id="PTHR11567:SF127">
    <property type="entry name" value="HISTIDINE ACID PHOSPHATASE"/>
    <property type="match status" value="1"/>
</dbReference>
<dbReference type="InterPro" id="IPR000560">
    <property type="entry name" value="His_Pase_clade-2"/>
</dbReference>
<keyword evidence="6" id="KW-1185">Reference proteome</keyword>
<keyword evidence="3" id="KW-1133">Transmembrane helix</keyword>
<sequence>MMAALFVAILAAVFLTSEASAQSAYSYTVHGSVVFARAGERTPMVGSDQVKLTSVGAQAMYSVGEFFRQRYIEITDSQNPADAPIYGLSNLMDYNQVYALSPDDQYAQASALAFMQAMYPPFDLDNSTSLSIDSTSITSDNHYIQYPLGGYQYPSIASITPSDPMAIFIAGDNNCVNYVLSGTQYWNSQDAMVTTADTTELYTNIGEMMLEGIFPRSSWTYRQAYSIWEYVSYQYAHNRTAYDLLTSGGSPSGALSQLRWLADQAQWAQNGDLTATYRSSGPAIRAIAGRTFASQVLRNLYVNIATKGAFNKFSLFVGDYQPLVSLFSLLNLGDLNENFYGMPEPGSVAVFELFSYDVNGSNPEYPNIEDLQIQFFFRNGTDGSADNGDYTSHPMFGRGPSQTVMYWTDFLAEMGQIELGNTQEWCDVCGASAVFCAFFNEAIDGSPYGGSSSPDSSGSGSGGHGGVSPAVGGVIGAVVTLAVAGLLFAIAVLFGGMRVHRVRKGSKSDLAGGGFKGSDKLASDADLSIKKNAAPVAGATVEHEAQKGHERVGSWELKEAGAQREGERHLGAPPAAAATRPSFEDDHDHDDGVNPFGEAVKADERV</sequence>
<dbReference type="InterPro" id="IPR029033">
    <property type="entry name" value="His_PPase_superfam"/>
</dbReference>
<feature type="transmembrane region" description="Helical" evidence="3">
    <location>
        <begin position="470"/>
        <end position="494"/>
    </location>
</feature>
<dbReference type="GO" id="GO:0016791">
    <property type="term" value="F:phosphatase activity"/>
    <property type="evidence" value="ECO:0007669"/>
    <property type="project" value="TreeGrafter"/>
</dbReference>
<dbReference type="SUPFAM" id="SSF53254">
    <property type="entry name" value="Phosphoglycerate mutase-like"/>
    <property type="match status" value="1"/>
</dbReference>
<dbReference type="InterPro" id="IPR050645">
    <property type="entry name" value="Histidine_acid_phosphatase"/>
</dbReference>
<keyword evidence="3" id="KW-0472">Membrane</keyword>
<evidence type="ECO:0000256" key="4">
    <source>
        <dbReference type="SAM" id="SignalP"/>
    </source>
</evidence>
<feature type="compositionally biased region" description="Basic and acidic residues" evidence="2">
    <location>
        <begin position="541"/>
        <end position="570"/>
    </location>
</feature>
<organism evidence="5 6">
    <name type="scientific">Aulographum hederae CBS 113979</name>
    <dbReference type="NCBI Taxonomy" id="1176131"/>
    <lineage>
        <taxon>Eukaryota</taxon>
        <taxon>Fungi</taxon>
        <taxon>Dikarya</taxon>
        <taxon>Ascomycota</taxon>
        <taxon>Pezizomycotina</taxon>
        <taxon>Dothideomycetes</taxon>
        <taxon>Pleosporomycetidae</taxon>
        <taxon>Aulographales</taxon>
        <taxon>Aulographaceae</taxon>
    </lineage>
</organism>
<dbReference type="Gene3D" id="3.40.50.1240">
    <property type="entry name" value="Phosphoglycerate mutase-like"/>
    <property type="match status" value="1"/>
</dbReference>
<feature type="compositionally biased region" description="Basic and acidic residues" evidence="2">
    <location>
        <begin position="582"/>
        <end position="592"/>
    </location>
</feature>
<dbReference type="Proteomes" id="UP000800041">
    <property type="component" value="Unassembled WGS sequence"/>
</dbReference>
<feature type="chain" id="PRO_5026331570" evidence="4">
    <location>
        <begin position="22"/>
        <end position="606"/>
    </location>
</feature>
<dbReference type="PANTHER" id="PTHR11567">
    <property type="entry name" value="ACID PHOSPHATASE-RELATED"/>
    <property type="match status" value="1"/>
</dbReference>
<protein>
    <submittedName>
        <fullName evidence="5">Phosphoglycerate mutase-like protein</fullName>
    </submittedName>
</protein>
<evidence type="ECO:0000313" key="5">
    <source>
        <dbReference type="EMBL" id="KAF1989405.1"/>
    </source>
</evidence>
<dbReference type="Pfam" id="PF00328">
    <property type="entry name" value="His_Phos_2"/>
    <property type="match status" value="1"/>
</dbReference>
<reference evidence="5" key="1">
    <citation type="journal article" date="2020" name="Stud. Mycol.">
        <title>101 Dothideomycetes genomes: a test case for predicting lifestyles and emergence of pathogens.</title>
        <authorList>
            <person name="Haridas S."/>
            <person name="Albert R."/>
            <person name="Binder M."/>
            <person name="Bloem J."/>
            <person name="Labutti K."/>
            <person name="Salamov A."/>
            <person name="Andreopoulos B."/>
            <person name="Baker S."/>
            <person name="Barry K."/>
            <person name="Bills G."/>
            <person name="Bluhm B."/>
            <person name="Cannon C."/>
            <person name="Castanera R."/>
            <person name="Culley D."/>
            <person name="Daum C."/>
            <person name="Ezra D."/>
            <person name="Gonzalez J."/>
            <person name="Henrissat B."/>
            <person name="Kuo A."/>
            <person name="Liang C."/>
            <person name="Lipzen A."/>
            <person name="Lutzoni F."/>
            <person name="Magnuson J."/>
            <person name="Mondo S."/>
            <person name="Nolan M."/>
            <person name="Ohm R."/>
            <person name="Pangilinan J."/>
            <person name="Park H.-J."/>
            <person name="Ramirez L."/>
            <person name="Alfaro M."/>
            <person name="Sun H."/>
            <person name="Tritt A."/>
            <person name="Yoshinaga Y."/>
            <person name="Zwiers L.-H."/>
            <person name="Turgeon B."/>
            <person name="Goodwin S."/>
            <person name="Spatafora J."/>
            <person name="Crous P."/>
            <person name="Grigoriev I."/>
        </authorList>
    </citation>
    <scope>NUCLEOTIDE SEQUENCE</scope>
    <source>
        <strain evidence="5">CBS 113979</strain>
    </source>
</reference>
<comment type="similarity">
    <text evidence="1">Belongs to the histidine acid phosphatase family.</text>
</comment>
<dbReference type="OrthoDB" id="258392at2759"/>
<accession>A0A6G1H8C4</accession>